<name>A0A445AGX2_ARAHY</name>
<dbReference type="GO" id="GO:0008380">
    <property type="term" value="P:RNA splicing"/>
    <property type="evidence" value="ECO:0007669"/>
    <property type="project" value="UniProtKB-KW"/>
</dbReference>
<evidence type="ECO:0000256" key="4">
    <source>
        <dbReference type="PROSITE-ProRule" id="PRU00176"/>
    </source>
</evidence>
<dbReference type="GO" id="GO:0006397">
    <property type="term" value="P:mRNA processing"/>
    <property type="evidence" value="ECO:0007669"/>
    <property type="project" value="UniProtKB-KW"/>
</dbReference>
<dbReference type="PROSITE" id="PS50102">
    <property type="entry name" value="RRM"/>
    <property type="match status" value="2"/>
</dbReference>
<dbReference type="InterPro" id="IPR000504">
    <property type="entry name" value="RRM_dom"/>
</dbReference>
<feature type="region of interest" description="Disordered" evidence="5">
    <location>
        <begin position="244"/>
        <end position="530"/>
    </location>
</feature>
<feature type="compositionally biased region" description="Basic and acidic residues" evidence="5">
    <location>
        <begin position="249"/>
        <end position="260"/>
    </location>
</feature>
<feature type="compositionally biased region" description="Basic and acidic residues" evidence="5">
    <location>
        <begin position="396"/>
        <end position="425"/>
    </location>
</feature>
<accession>A0A445AGX2</accession>
<dbReference type="Pfam" id="PF00076">
    <property type="entry name" value="RRM_1"/>
    <property type="match status" value="1"/>
</dbReference>
<evidence type="ECO:0000256" key="5">
    <source>
        <dbReference type="SAM" id="MobiDB-lite"/>
    </source>
</evidence>
<protein>
    <recommendedName>
        <fullName evidence="6">RRM domain-containing protein</fullName>
    </recommendedName>
</protein>
<sequence length="1076" mass="120449">MSGGFLVKRCRFGVGGLICPIFKSYMPLDYEGEVFFLSFFTHPKPYPCSQNPSSVIFLFIRSSLPHSSLVSQPTAHHVFRHIQLLYRRRLSAVTTLSSCSSALPLPFVLLLLRLRSVRLKEKNGENNTFSMNNCDDESAARTRPFSFEEIMHRRRNKELLENVKVPFKEAWNKSPRSSTNKIPDHIESMSYKHDRSPPYSRQKHVSEEIVNATSRKNIKSTIAKEDDLTGGKDSEKYIPKVKSSVGSRDIGKITKEKSGKEMAGLSKNGYEDGIKHQRDPVNKDRHAETIKSRSERKTKKNDHTGDFENINEYHFERKHDKSRNGREKSRKHLINDSDKLAEKKHQRDLDKGRHGEGKGKHDREAKRKYQNLDDKSLDRDAMVKQDLGKHHNQWIQERKQRWENVSHHEESTVKRRRSRSQEHDNKRRRRRSPSFSPRSAKHTYHDEERKELPMLSLKDSSRKKHSDVYRDRASTNGSSSHNHRHGASTSGLGGYSPRKRKSEAAAKTPSPSKHSTEKKRAGWDLTPGGADNSPQAFVSSSFQLSNHAMLSNIQSMATSVDPTVVKPLAMILNDVSIGKNAHIDPVQLTQATRPMRRLYLENVPTSVTEKAVMDSFNNLLLSSGVNHIVQAQPCISCILHKDKGQAVVEFLTAEDASSALSFDGSTLFGCSMKIRRPKDYVEVTTGEPERSDDTAFATSDVVIDSPNKIFVGGISSQVSSEMLMEIAGAFGSLKAYHFETGDNIGSHAFLEYVDHSVTIKACAGLNGMKLGGGVLTVVQAMPDALAMENGGKLPSYIIPEHAKPLLRKPTQVLKIKNVFAMESISSLPGMAVEEILEDVRLECARFGTIKSLNVVKHTGEMNSEPKSESEVKNKVDFEEALEDRMCNTNDEEPSFSERATLLESKGSSGMDSYYEKELEDKVDDNCSVGLNDDAFDDKSCLEQCESDVTAKDTGNKSIPSSNTQECAGYLDTPEDGPKSLDNMVANNTGSEAETKTVASIVDPNNSVCVVQESSPKHDEEDDIHDSVFEQGSVLVEFGRTEACCSVAHCLHGRLFDGRTVTVEYVSLNQYRARFNK</sequence>
<dbReference type="EMBL" id="SDMP01000012">
    <property type="protein sequence ID" value="RYR25689.1"/>
    <property type="molecule type" value="Genomic_DNA"/>
</dbReference>
<feature type="domain" description="RRM" evidence="6">
    <location>
        <begin position="596"/>
        <end position="679"/>
    </location>
</feature>
<dbReference type="SUPFAM" id="SSF54928">
    <property type="entry name" value="RNA-binding domain, RBD"/>
    <property type="match status" value="2"/>
</dbReference>
<dbReference type="Gene3D" id="3.30.70.330">
    <property type="match status" value="4"/>
</dbReference>
<keyword evidence="3" id="KW-0508">mRNA splicing</keyword>
<evidence type="ECO:0000256" key="2">
    <source>
        <dbReference type="ARBA" id="ARBA00022884"/>
    </source>
</evidence>
<dbReference type="Proteomes" id="UP000289738">
    <property type="component" value="Chromosome B02"/>
</dbReference>
<reference evidence="7 8" key="1">
    <citation type="submission" date="2019-01" db="EMBL/GenBank/DDBJ databases">
        <title>Sequencing of cultivated peanut Arachis hypogaea provides insights into genome evolution and oil improvement.</title>
        <authorList>
            <person name="Chen X."/>
        </authorList>
    </citation>
    <scope>NUCLEOTIDE SEQUENCE [LARGE SCALE GENOMIC DNA]</scope>
    <source>
        <strain evidence="8">cv. Fuhuasheng</strain>
        <tissue evidence="7">Leaves</tissue>
    </source>
</reference>
<dbReference type="InterPro" id="IPR012677">
    <property type="entry name" value="Nucleotide-bd_a/b_plait_sf"/>
</dbReference>
<keyword evidence="1" id="KW-0507">mRNA processing</keyword>
<dbReference type="InterPro" id="IPR035979">
    <property type="entry name" value="RBD_domain_sf"/>
</dbReference>
<dbReference type="FunFam" id="3.30.70.330:FF:000879">
    <property type="entry name" value="Splicing factor U2af large subunit A"/>
    <property type="match status" value="1"/>
</dbReference>
<evidence type="ECO:0000256" key="3">
    <source>
        <dbReference type="ARBA" id="ARBA00023187"/>
    </source>
</evidence>
<evidence type="ECO:0000259" key="6">
    <source>
        <dbReference type="PROSITE" id="PS50102"/>
    </source>
</evidence>
<comment type="caution">
    <text evidence="7">The sequence shown here is derived from an EMBL/GenBank/DDBJ whole genome shotgun (WGS) entry which is preliminary data.</text>
</comment>
<evidence type="ECO:0000313" key="8">
    <source>
        <dbReference type="Proteomes" id="UP000289738"/>
    </source>
</evidence>
<dbReference type="AlphaFoldDB" id="A0A445AGX2"/>
<feature type="compositionally biased region" description="Polar residues" evidence="5">
    <location>
        <begin position="955"/>
        <end position="965"/>
    </location>
</feature>
<dbReference type="GO" id="GO:0003723">
    <property type="term" value="F:RNA binding"/>
    <property type="evidence" value="ECO:0007669"/>
    <property type="project" value="UniProtKB-UniRule"/>
</dbReference>
<feature type="domain" description="RRM" evidence="6">
    <location>
        <begin position="707"/>
        <end position="782"/>
    </location>
</feature>
<dbReference type="SMART" id="SM00360">
    <property type="entry name" value="RRM"/>
    <property type="match status" value="2"/>
</dbReference>
<keyword evidence="8" id="KW-1185">Reference proteome</keyword>
<dbReference type="STRING" id="3818.A0A445AGX2"/>
<feature type="region of interest" description="Disordered" evidence="5">
    <location>
        <begin position="950"/>
        <end position="981"/>
    </location>
</feature>
<gene>
    <name evidence="7" type="ORF">Ahy_B02g059649</name>
</gene>
<organism evidence="7 8">
    <name type="scientific">Arachis hypogaea</name>
    <name type="common">Peanut</name>
    <dbReference type="NCBI Taxonomy" id="3818"/>
    <lineage>
        <taxon>Eukaryota</taxon>
        <taxon>Viridiplantae</taxon>
        <taxon>Streptophyta</taxon>
        <taxon>Embryophyta</taxon>
        <taxon>Tracheophyta</taxon>
        <taxon>Spermatophyta</taxon>
        <taxon>Magnoliopsida</taxon>
        <taxon>eudicotyledons</taxon>
        <taxon>Gunneridae</taxon>
        <taxon>Pentapetalae</taxon>
        <taxon>rosids</taxon>
        <taxon>fabids</taxon>
        <taxon>Fabales</taxon>
        <taxon>Fabaceae</taxon>
        <taxon>Papilionoideae</taxon>
        <taxon>50 kb inversion clade</taxon>
        <taxon>dalbergioids sensu lato</taxon>
        <taxon>Dalbergieae</taxon>
        <taxon>Pterocarpus clade</taxon>
        <taxon>Arachis</taxon>
    </lineage>
</organism>
<feature type="compositionally biased region" description="Basic and acidic residues" evidence="5">
    <location>
        <begin position="269"/>
        <end position="389"/>
    </location>
</feature>
<evidence type="ECO:0000256" key="1">
    <source>
        <dbReference type="ARBA" id="ARBA00022664"/>
    </source>
</evidence>
<feature type="compositionally biased region" description="Basic and acidic residues" evidence="5">
    <location>
        <begin position="443"/>
        <end position="452"/>
    </location>
</feature>
<dbReference type="PANTHER" id="PTHR23139">
    <property type="entry name" value="RNA-BINDING PROTEIN"/>
    <property type="match status" value="1"/>
</dbReference>
<keyword evidence="2 4" id="KW-0694">RNA-binding</keyword>
<proteinExistence type="predicted"/>
<evidence type="ECO:0000313" key="7">
    <source>
        <dbReference type="EMBL" id="RYR25689.1"/>
    </source>
</evidence>